<dbReference type="PANTHER" id="PTHR33653">
    <property type="entry name" value="RIBONUCLEASE VAPC2"/>
    <property type="match status" value="1"/>
</dbReference>
<keyword evidence="2" id="KW-1277">Toxin-antitoxin system</keyword>
<dbReference type="GO" id="GO:0016787">
    <property type="term" value="F:hydrolase activity"/>
    <property type="evidence" value="ECO:0007669"/>
    <property type="project" value="UniProtKB-KW"/>
</dbReference>
<dbReference type="SUPFAM" id="SSF88723">
    <property type="entry name" value="PIN domain-like"/>
    <property type="match status" value="1"/>
</dbReference>
<evidence type="ECO:0000259" key="8">
    <source>
        <dbReference type="Pfam" id="PF01850"/>
    </source>
</evidence>
<dbReference type="InterPro" id="IPR050556">
    <property type="entry name" value="Type_II_TA_system_RNase"/>
</dbReference>
<dbReference type="EMBL" id="DSVL01000144">
    <property type="protein sequence ID" value="HFH28817.1"/>
    <property type="molecule type" value="Genomic_DNA"/>
</dbReference>
<dbReference type="Gene3D" id="3.40.50.1010">
    <property type="entry name" value="5'-nuclease"/>
    <property type="match status" value="1"/>
</dbReference>
<keyword evidence="3" id="KW-0540">Nuclease</keyword>
<comment type="caution">
    <text evidence="9">The sequence shown here is derived from an EMBL/GenBank/DDBJ whole genome shotgun (WGS) entry which is preliminary data.</text>
</comment>
<evidence type="ECO:0000256" key="1">
    <source>
        <dbReference type="ARBA" id="ARBA00001946"/>
    </source>
</evidence>
<reference evidence="9" key="1">
    <citation type="journal article" date="2020" name="mSystems">
        <title>Genome- and Community-Level Interaction Insights into Carbon Utilization and Element Cycling Functions of Hydrothermarchaeota in Hydrothermal Sediment.</title>
        <authorList>
            <person name="Zhou Z."/>
            <person name="Liu Y."/>
            <person name="Xu W."/>
            <person name="Pan J."/>
            <person name="Luo Z.H."/>
            <person name="Li M."/>
        </authorList>
    </citation>
    <scope>NUCLEOTIDE SEQUENCE [LARGE SCALE GENOMIC DNA]</scope>
    <source>
        <strain evidence="9">SpSt-503</strain>
    </source>
</reference>
<organism evidence="9">
    <name type="scientific">Gracilinema caldarium</name>
    <dbReference type="NCBI Taxonomy" id="215591"/>
    <lineage>
        <taxon>Bacteria</taxon>
        <taxon>Pseudomonadati</taxon>
        <taxon>Spirochaetota</taxon>
        <taxon>Spirochaetia</taxon>
        <taxon>Spirochaetales</taxon>
        <taxon>Breznakiellaceae</taxon>
        <taxon>Gracilinema</taxon>
    </lineage>
</organism>
<keyword evidence="6" id="KW-0460">Magnesium</keyword>
<evidence type="ECO:0000256" key="7">
    <source>
        <dbReference type="ARBA" id="ARBA00038093"/>
    </source>
</evidence>
<dbReference type="InterPro" id="IPR002716">
    <property type="entry name" value="PIN_dom"/>
</dbReference>
<evidence type="ECO:0000256" key="2">
    <source>
        <dbReference type="ARBA" id="ARBA00022649"/>
    </source>
</evidence>
<feature type="domain" description="PIN" evidence="8">
    <location>
        <begin position="3"/>
        <end position="125"/>
    </location>
</feature>
<keyword evidence="5" id="KW-0378">Hydrolase</keyword>
<accession>A0A7C3E4C5</accession>
<evidence type="ECO:0000256" key="3">
    <source>
        <dbReference type="ARBA" id="ARBA00022722"/>
    </source>
</evidence>
<dbReference type="GO" id="GO:0004518">
    <property type="term" value="F:nuclease activity"/>
    <property type="evidence" value="ECO:0007669"/>
    <property type="project" value="UniProtKB-KW"/>
</dbReference>
<keyword evidence="4" id="KW-0479">Metal-binding</keyword>
<proteinExistence type="inferred from homology"/>
<dbReference type="InterPro" id="IPR029060">
    <property type="entry name" value="PIN-like_dom_sf"/>
</dbReference>
<dbReference type="Pfam" id="PF01850">
    <property type="entry name" value="PIN"/>
    <property type="match status" value="1"/>
</dbReference>
<gene>
    <name evidence="9" type="ORF">ENS59_04805</name>
</gene>
<protein>
    <submittedName>
        <fullName evidence="9">PIN domain-containing protein</fullName>
    </submittedName>
</protein>
<name>A0A7C3E4C5_9SPIR</name>
<evidence type="ECO:0000256" key="4">
    <source>
        <dbReference type="ARBA" id="ARBA00022723"/>
    </source>
</evidence>
<sequence length="137" mass="15852">MSILVDTSVWSMALRKKDKTSEEERIINFFTDIIRDLKLVIIGPIRQEILSGISDKRRFEDLKSKLSVFEDVPINTRDYELAAQLFNECRSKGIQGSHIDFLICAVSINNQFSIYTLDNDFENYQKYIPIMLVGPGR</sequence>
<evidence type="ECO:0000256" key="6">
    <source>
        <dbReference type="ARBA" id="ARBA00022842"/>
    </source>
</evidence>
<comment type="similarity">
    <text evidence="7">Belongs to the PINc/VapC protein family.</text>
</comment>
<dbReference type="AlphaFoldDB" id="A0A7C3E4C5"/>
<dbReference type="GO" id="GO:0046872">
    <property type="term" value="F:metal ion binding"/>
    <property type="evidence" value="ECO:0007669"/>
    <property type="project" value="UniProtKB-KW"/>
</dbReference>
<comment type="cofactor">
    <cofactor evidence="1">
        <name>Mg(2+)</name>
        <dbReference type="ChEBI" id="CHEBI:18420"/>
    </cofactor>
</comment>
<dbReference type="PANTHER" id="PTHR33653:SF1">
    <property type="entry name" value="RIBONUCLEASE VAPC2"/>
    <property type="match status" value="1"/>
</dbReference>
<evidence type="ECO:0000256" key="5">
    <source>
        <dbReference type="ARBA" id="ARBA00022801"/>
    </source>
</evidence>
<evidence type="ECO:0000313" key="9">
    <source>
        <dbReference type="EMBL" id="HFH28817.1"/>
    </source>
</evidence>